<dbReference type="HOGENOM" id="CLU_759833_0_0_1"/>
<gene>
    <name evidence="2" type="ORF">PILCRDRAFT_1583</name>
</gene>
<protein>
    <submittedName>
        <fullName evidence="2">Uncharacterized protein</fullName>
    </submittedName>
</protein>
<dbReference type="InParanoid" id="A0A0C3G1S4"/>
<keyword evidence="3" id="KW-1185">Reference proteome</keyword>
<evidence type="ECO:0000256" key="1">
    <source>
        <dbReference type="SAM" id="MobiDB-lite"/>
    </source>
</evidence>
<feature type="non-terminal residue" evidence="2">
    <location>
        <position position="1"/>
    </location>
</feature>
<feature type="compositionally biased region" description="Low complexity" evidence="1">
    <location>
        <begin position="26"/>
        <end position="38"/>
    </location>
</feature>
<reference evidence="3" key="2">
    <citation type="submission" date="2015-01" db="EMBL/GenBank/DDBJ databases">
        <title>Evolutionary Origins and Diversification of the Mycorrhizal Mutualists.</title>
        <authorList>
            <consortium name="DOE Joint Genome Institute"/>
            <consortium name="Mycorrhizal Genomics Consortium"/>
            <person name="Kohler A."/>
            <person name="Kuo A."/>
            <person name="Nagy L.G."/>
            <person name="Floudas D."/>
            <person name="Copeland A."/>
            <person name="Barry K.W."/>
            <person name="Cichocki N."/>
            <person name="Veneault-Fourrey C."/>
            <person name="LaButti K."/>
            <person name="Lindquist E.A."/>
            <person name="Lipzen A."/>
            <person name="Lundell T."/>
            <person name="Morin E."/>
            <person name="Murat C."/>
            <person name="Riley R."/>
            <person name="Ohm R."/>
            <person name="Sun H."/>
            <person name="Tunlid A."/>
            <person name="Henrissat B."/>
            <person name="Grigoriev I.V."/>
            <person name="Hibbett D.S."/>
            <person name="Martin F."/>
        </authorList>
    </citation>
    <scope>NUCLEOTIDE SEQUENCE [LARGE SCALE GENOMIC DNA]</scope>
    <source>
        <strain evidence="3">F 1598</strain>
    </source>
</reference>
<feature type="region of interest" description="Disordered" evidence="1">
    <location>
        <begin position="1"/>
        <end position="145"/>
    </location>
</feature>
<feature type="compositionally biased region" description="Low complexity" evidence="1">
    <location>
        <begin position="1"/>
        <end position="16"/>
    </location>
</feature>
<reference evidence="2 3" key="1">
    <citation type="submission" date="2014-04" db="EMBL/GenBank/DDBJ databases">
        <authorList>
            <consortium name="DOE Joint Genome Institute"/>
            <person name="Kuo A."/>
            <person name="Tarkka M."/>
            <person name="Buscot F."/>
            <person name="Kohler A."/>
            <person name="Nagy L.G."/>
            <person name="Floudas D."/>
            <person name="Copeland A."/>
            <person name="Barry K.W."/>
            <person name="Cichocki N."/>
            <person name="Veneault-Fourrey C."/>
            <person name="LaButti K."/>
            <person name="Lindquist E.A."/>
            <person name="Lipzen A."/>
            <person name="Lundell T."/>
            <person name="Morin E."/>
            <person name="Murat C."/>
            <person name="Sun H."/>
            <person name="Tunlid A."/>
            <person name="Henrissat B."/>
            <person name="Grigoriev I.V."/>
            <person name="Hibbett D.S."/>
            <person name="Martin F."/>
            <person name="Nordberg H.P."/>
            <person name="Cantor M.N."/>
            <person name="Hua S.X."/>
        </authorList>
    </citation>
    <scope>NUCLEOTIDE SEQUENCE [LARGE SCALE GENOMIC DNA]</scope>
    <source>
        <strain evidence="2 3">F 1598</strain>
    </source>
</reference>
<feature type="compositionally biased region" description="Pro residues" evidence="1">
    <location>
        <begin position="125"/>
        <end position="138"/>
    </location>
</feature>
<dbReference type="AlphaFoldDB" id="A0A0C3G1S4"/>
<feature type="compositionally biased region" description="Pro residues" evidence="1">
    <location>
        <begin position="74"/>
        <end position="100"/>
    </location>
</feature>
<feature type="compositionally biased region" description="Pro residues" evidence="1">
    <location>
        <begin position="109"/>
        <end position="118"/>
    </location>
</feature>
<dbReference type="Proteomes" id="UP000054166">
    <property type="component" value="Unassembled WGS sequence"/>
</dbReference>
<evidence type="ECO:0000313" key="3">
    <source>
        <dbReference type="Proteomes" id="UP000054166"/>
    </source>
</evidence>
<evidence type="ECO:0000313" key="2">
    <source>
        <dbReference type="EMBL" id="KIM90245.1"/>
    </source>
</evidence>
<sequence length="365" mass="39337">NPQPLPTLLAPLPVSLSHPQSNSQTYPQSQGPGPGQAQLPPPPQLLPQAPYHHQQQQQQQYHDGPAHHHHHHLPPPAPPPAPPSQYVPYPPPAPPQPQPQSHPRTHHSPPQPPPPPPQTQTQTPSQPPTPSQPQPQPQPQSRTYSQNNTTISNIIIMNGHTPALGRHIAPAPTPPAPPPGSQASVNGVSHHKSAAGGGVDFGQGSVDTSTMIGSRTQPNSALPPTTKGFPNPLTFACMLDLDRFALLNKLCPCTAKTSQQLFENQTTPIPTRLYQRAIAPPAPSAPTIFILSPHASSHPACLNSDPRHPTSFPPLTALILTSLPWLAQKMPTHKAEILGSWYGSRPANNNIVILPSRYLTYQKRR</sequence>
<proteinExistence type="predicted"/>
<feature type="compositionally biased region" description="Pro residues" evidence="1">
    <location>
        <begin position="171"/>
        <end position="180"/>
    </location>
</feature>
<feature type="region of interest" description="Disordered" evidence="1">
    <location>
        <begin position="163"/>
        <end position="226"/>
    </location>
</feature>
<accession>A0A0C3G1S4</accession>
<name>A0A0C3G1S4_PILCF</name>
<organism evidence="2 3">
    <name type="scientific">Piloderma croceum (strain F 1598)</name>
    <dbReference type="NCBI Taxonomy" id="765440"/>
    <lineage>
        <taxon>Eukaryota</taxon>
        <taxon>Fungi</taxon>
        <taxon>Dikarya</taxon>
        <taxon>Basidiomycota</taxon>
        <taxon>Agaricomycotina</taxon>
        <taxon>Agaricomycetes</taxon>
        <taxon>Agaricomycetidae</taxon>
        <taxon>Atheliales</taxon>
        <taxon>Atheliaceae</taxon>
        <taxon>Piloderma</taxon>
    </lineage>
</organism>
<feature type="compositionally biased region" description="Low complexity" evidence="1">
    <location>
        <begin position="46"/>
        <end position="63"/>
    </location>
</feature>
<dbReference type="EMBL" id="KN832973">
    <property type="protein sequence ID" value="KIM90245.1"/>
    <property type="molecule type" value="Genomic_DNA"/>
</dbReference>
<feature type="compositionally biased region" description="Polar residues" evidence="1">
    <location>
        <begin position="205"/>
        <end position="223"/>
    </location>
</feature>